<protein>
    <submittedName>
        <fullName evidence="1">Substrate-binding periplasmic protein</fullName>
    </submittedName>
</protein>
<name>A0ACC7LYP8_9PSED</name>
<reference evidence="1" key="1">
    <citation type="submission" date="2024-10" db="EMBL/GenBank/DDBJ databases">
        <title>Aeromonas and Pseudomonas from the Cagarras Archipelago, Rio de Janeiro, Brazil.</title>
        <authorList>
            <person name="Canellas A.L.B."/>
            <person name="Laport M.S."/>
        </authorList>
    </citation>
    <scope>NUCLEOTIDE SEQUENCE</scope>
    <source>
        <strain evidence="1">ACP-7</strain>
    </source>
</reference>
<gene>
    <name evidence="1" type="ORF">ACIKP7_17905</name>
</gene>
<dbReference type="EMBL" id="JBIUGF010000060">
    <property type="protein sequence ID" value="MFJ1339995.1"/>
    <property type="molecule type" value="Genomic_DNA"/>
</dbReference>
<proteinExistence type="predicted"/>
<accession>A0ACC7LYP8</accession>
<evidence type="ECO:0000313" key="1">
    <source>
        <dbReference type="EMBL" id="MFJ1339995.1"/>
    </source>
</evidence>
<evidence type="ECO:0000313" key="2">
    <source>
        <dbReference type="Proteomes" id="UP001615411"/>
    </source>
</evidence>
<comment type="caution">
    <text evidence="1">The sequence shown here is derived from an EMBL/GenBank/DDBJ whole genome shotgun (WGS) entry which is preliminary data.</text>
</comment>
<sequence length="245" mass="27425">MAALLRVLGLLGLLLALNTAQAEKLRLVADVWPPFTDAAMPGGGLATVIVTTALHRAGFDSEYEQVPWARALLGVEEGRYDVLINAWFNESRTRIGAFSDGYITNRIRLLKRKSDPLRFKTLSDLTPYPIAVVRDYAYSPAFDADIRLQKIPVRNFSVAVRMLAAGRVGLTLEDEYVARYFLQREASSVRNSIEFVDKPLGENTLHILVSLKNPQHQQIVAGFDRAISEMKADGSYERLLKHFGF</sequence>
<dbReference type="Proteomes" id="UP001615411">
    <property type="component" value="Unassembled WGS sequence"/>
</dbReference>
<keyword evidence="2" id="KW-1185">Reference proteome</keyword>
<organism evidence="1 2">
    <name type="scientific">Pseudomonas caricapapayae</name>
    <dbReference type="NCBI Taxonomy" id="46678"/>
    <lineage>
        <taxon>Bacteria</taxon>
        <taxon>Pseudomonadati</taxon>
        <taxon>Pseudomonadota</taxon>
        <taxon>Gammaproteobacteria</taxon>
        <taxon>Pseudomonadales</taxon>
        <taxon>Pseudomonadaceae</taxon>
        <taxon>Pseudomonas</taxon>
    </lineage>
</organism>